<feature type="domain" description="Carboxylesterase type B" evidence="4">
    <location>
        <begin position="39"/>
        <end position="575"/>
    </location>
</feature>
<dbReference type="Pfam" id="PF00135">
    <property type="entry name" value="COesterase"/>
    <property type="match status" value="1"/>
</dbReference>
<comment type="caution">
    <text evidence="5">The sequence shown here is derived from an EMBL/GenBank/DDBJ whole genome shotgun (WGS) entry which is preliminary data.</text>
</comment>
<dbReference type="AlphaFoldDB" id="A0A6B3STU9"/>
<dbReference type="RefSeq" id="WP_163963333.1">
    <property type="nucleotide sequence ID" value="NZ_JAAIVB010000037.1"/>
</dbReference>
<sequence length="584" mass="61978">MNIRRLNGVALAWAASASLGLAMAGCGGNDSSDGVPLIRSTEFGQVEGVMNPSDKSVAWLGVPFAKPPVGNLRWQPPQPPDAWSGVKPAKEYASACTQIGGMFGPPPKGKDYGAISETFYKPVGSEDCLYLNIWRPQTDDGTKLPVIVFIHGGSNVVGASFDPIYLGGNLANNANAIVVTVGYRLGVLGWFAHPALNTGDPVRDSGNYALLDMIQSLKFVKNNIASFGGDPNNVTIMGQSAGAVNVHGLIVSPMAAGLFHKAIPLSGGLGGSPTATAVNKANAFINALLIKDGLAKDKASADAYRAAQDNTWLKNYLMSKSSADLYNIQVDPTGGKWGTGSRTFEPGSTTATLWATVAPIADGTVVPSNVTTAISSGKFNKVPQLAGNTAEEGKLFSSAFKVDDYTRIKWMNGTYLGTVANLKLEDIVDRAIVNPLTVDNYNAYTYNNPNRIDPAPSLTTATFLGLGTATSTVYYPQVPVYAYDFKWNKQPAPWNDVYGAWHTGDLPFVFGNFGLNLDSFGWTKANEPGRLALSNVMQKSIAAFIRTGNPNNAALGANWDQWTPTAPRRMGFDASLTQATVAAE</sequence>
<feature type="signal peptide" evidence="3">
    <location>
        <begin position="1"/>
        <end position="24"/>
    </location>
</feature>
<accession>A0A6B3STU9</accession>
<dbReference type="EMBL" id="JAAIVB010000037">
    <property type="protein sequence ID" value="NEX61792.1"/>
    <property type="molecule type" value="Genomic_DNA"/>
</dbReference>
<evidence type="ECO:0000256" key="3">
    <source>
        <dbReference type="RuleBase" id="RU361235"/>
    </source>
</evidence>
<dbReference type="PROSITE" id="PS51257">
    <property type="entry name" value="PROKAR_LIPOPROTEIN"/>
    <property type="match status" value="1"/>
</dbReference>
<dbReference type="GO" id="GO:0016787">
    <property type="term" value="F:hydrolase activity"/>
    <property type="evidence" value="ECO:0007669"/>
    <property type="project" value="UniProtKB-KW"/>
</dbReference>
<dbReference type="PANTHER" id="PTHR11559">
    <property type="entry name" value="CARBOXYLESTERASE"/>
    <property type="match status" value="1"/>
</dbReference>
<dbReference type="PROSITE" id="PS00941">
    <property type="entry name" value="CARBOXYLESTERASE_B_2"/>
    <property type="match status" value="1"/>
</dbReference>
<dbReference type="EC" id="3.1.1.-" evidence="3"/>
<dbReference type="InterPro" id="IPR029058">
    <property type="entry name" value="AB_hydrolase_fold"/>
</dbReference>
<organism evidence="5 6">
    <name type="scientific">Noviherbaspirillum galbum</name>
    <dbReference type="NCBI Taxonomy" id="2709383"/>
    <lineage>
        <taxon>Bacteria</taxon>
        <taxon>Pseudomonadati</taxon>
        <taxon>Pseudomonadota</taxon>
        <taxon>Betaproteobacteria</taxon>
        <taxon>Burkholderiales</taxon>
        <taxon>Oxalobacteraceae</taxon>
        <taxon>Noviherbaspirillum</taxon>
    </lineage>
</organism>
<gene>
    <name evidence="5" type="ORF">G3574_11940</name>
</gene>
<comment type="similarity">
    <text evidence="1 3">Belongs to the type-B carboxylesterase/lipase family.</text>
</comment>
<evidence type="ECO:0000256" key="2">
    <source>
        <dbReference type="ARBA" id="ARBA00022801"/>
    </source>
</evidence>
<dbReference type="Gene3D" id="3.40.50.1820">
    <property type="entry name" value="alpha/beta hydrolase"/>
    <property type="match status" value="1"/>
</dbReference>
<feature type="chain" id="PRO_5025710765" description="Carboxylic ester hydrolase" evidence="3">
    <location>
        <begin position="25"/>
        <end position="584"/>
    </location>
</feature>
<reference evidence="5 6" key="1">
    <citation type="submission" date="2020-02" db="EMBL/GenBank/DDBJ databases">
        <authorList>
            <person name="Kim M.K."/>
        </authorList>
    </citation>
    <scope>NUCLEOTIDE SEQUENCE [LARGE SCALE GENOMIC DNA]</scope>
    <source>
        <strain evidence="5 6">17J57-3</strain>
    </source>
</reference>
<proteinExistence type="inferred from homology"/>
<dbReference type="InterPro" id="IPR002018">
    <property type="entry name" value="CarbesteraseB"/>
</dbReference>
<dbReference type="SUPFAM" id="SSF53474">
    <property type="entry name" value="alpha/beta-Hydrolases"/>
    <property type="match status" value="1"/>
</dbReference>
<keyword evidence="2 3" id="KW-0378">Hydrolase</keyword>
<evidence type="ECO:0000256" key="1">
    <source>
        <dbReference type="ARBA" id="ARBA00005964"/>
    </source>
</evidence>
<evidence type="ECO:0000259" key="4">
    <source>
        <dbReference type="Pfam" id="PF00135"/>
    </source>
</evidence>
<protein>
    <recommendedName>
        <fullName evidence="3">Carboxylic ester hydrolase</fullName>
        <ecNumber evidence="3">3.1.1.-</ecNumber>
    </recommendedName>
</protein>
<dbReference type="InterPro" id="IPR019819">
    <property type="entry name" value="Carboxylesterase_B_CS"/>
</dbReference>
<dbReference type="Proteomes" id="UP000482155">
    <property type="component" value="Unassembled WGS sequence"/>
</dbReference>
<keyword evidence="6" id="KW-1185">Reference proteome</keyword>
<keyword evidence="3" id="KW-0732">Signal</keyword>
<dbReference type="InterPro" id="IPR050309">
    <property type="entry name" value="Type-B_Carboxylest/Lipase"/>
</dbReference>
<dbReference type="PROSITE" id="PS00122">
    <property type="entry name" value="CARBOXYLESTERASE_B_1"/>
    <property type="match status" value="1"/>
</dbReference>
<evidence type="ECO:0000313" key="5">
    <source>
        <dbReference type="EMBL" id="NEX61792.1"/>
    </source>
</evidence>
<evidence type="ECO:0000313" key="6">
    <source>
        <dbReference type="Proteomes" id="UP000482155"/>
    </source>
</evidence>
<name>A0A6B3STU9_9BURK</name>
<dbReference type="InterPro" id="IPR019826">
    <property type="entry name" value="Carboxylesterase_B_AS"/>
</dbReference>